<evidence type="ECO:0000313" key="7">
    <source>
        <dbReference type="EMBL" id="QKE93258.1"/>
    </source>
</evidence>
<dbReference type="AlphaFoldDB" id="A0A6M8HY32"/>
<keyword evidence="4 6" id="KW-1133">Transmembrane helix</keyword>
<evidence type="ECO:0000256" key="4">
    <source>
        <dbReference type="ARBA" id="ARBA00022989"/>
    </source>
</evidence>
<keyword evidence="2" id="KW-0813">Transport</keyword>
<feature type="transmembrane region" description="Helical" evidence="6">
    <location>
        <begin position="150"/>
        <end position="170"/>
    </location>
</feature>
<feature type="transmembrane region" description="Helical" evidence="6">
    <location>
        <begin position="210"/>
        <end position="232"/>
    </location>
</feature>
<feature type="transmembrane region" description="Helical" evidence="6">
    <location>
        <begin position="289"/>
        <end position="310"/>
    </location>
</feature>
<evidence type="ECO:0000256" key="5">
    <source>
        <dbReference type="ARBA" id="ARBA00023136"/>
    </source>
</evidence>
<feature type="transmembrane region" description="Helical" evidence="6">
    <location>
        <begin position="83"/>
        <end position="105"/>
    </location>
</feature>
<feature type="transmembrane region" description="Helical" evidence="6">
    <location>
        <begin position="58"/>
        <end position="77"/>
    </location>
</feature>
<proteinExistence type="predicted"/>
<feature type="transmembrane region" description="Helical" evidence="6">
    <location>
        <begin position="182"/>
        <end position="204"/>
    </location>
</feature>
<dbReference type="InterPro" id="IPR011701">
    <property type="entry name" value="MFS"/>
</dbReference>
<evidence type="ECO:0000256" key="1">
    <source>
        <dbReference type="ARBA" id="ARBA00004141"/>
    </source>
</evidence>
<gene>
    <name evidence="7" type="ORF">HN018_22295</name>
</gene>
<sequence>MSVELNDAVSSALLGDISGGLGFTHDPGTWFSSLYLTAEVFGMSVSPWFLLTLSIRRWGLLVIALTCISTVAIPWTSNLTVLYALRILQGMSEGLTIPLVFTIALRALGPPIRLFGLAAYSMTATMFPSLAAGFAALWEGAGDATLGWQFAFWQAIPIGAVAASLLWYGMPQDPPKYERFRIIDWRGMLLSLIGFGSLTTMLQQGDRLDWFNSDLICILALVSVATIPLFVWNEWCHEAPLMRIQLLTRRNFAYGLVALFTFIVVSGAGSTLPTEYLQEVQSFRPLQSFALTGGIALTQLVFLPLVAVLLNFERVDPRVVHFLGLGLLLGACIGDSLLTSVWMGGEFYLWQLTISASEAMVVMSLLQLATNTIKPPEGPYASALVNTPRALGEATSVWLFQLIERWRGGLHSSRLTDQAGQERYTTVYAQGLLPSGLPRPGGGLAALNETIRLQGTVLTLSDAFLVMAAITAALMVVMLILPVRTYPPRIALLQQ</sequence>
<keyword evidence="5 6" id="KW-0472">Membrane</keyword>
<dbReference type="InterPro" id="IPR036259">
    <property type="entry name" value="MFS_trans_sf"/>
</dbReference>
<feature type="transmembrane region" description="Helical" evidence="6">
    <location>
        <begin position="322"/>
        <end position="342"/>
    </location>
</feature>
<evidence type="ECO:0000256" key="2">
    <source>
        <dbReference type="ARBA" id="ARBA00022448"/>
    </source>
</evidence>
<accession>A0A6M8HY32</accession>
<dbReference type="GO" id="GO:0022857">
    <property type="term" value="F:transmembrane transporter activity"/>
    <property type="evidence" value="ECO:0007669"/>
    <property type="project" value="InterPro"/>
</dbReference>
<dbReference type="Gene3D" id="1.20.1250.20">
    <property type="entry name" value="MFS general substrate transporter like domains"/>
    <property type="match status" value="1"/>
</dbReference>
<name>A0A6M8HY32_9PROT</name>
<dbReference type="Proteomes" id="UP000500767">
    <property type="component" value="Plasmid unnamed1"/>
</dbReference>
<organism evidence="7 8">
    <name type="scientific">Lichenicola cladoniae</name>
    <dbReference type="NCBI Taxonomy" id="1484109"/>
    <lineage>
        <taxon>Bacteria</taxon>
        <taxon>Pseudomonadati</taxon>
        <taxon>Pseudomonadota</taxon>
        <taxon>Alphaproteobacteria</taxon>
        <taxon>Acetobacterales</taxon>
        <taxon>Acetobacteraceae</taxon>
        <taxon>Lichenicola</taxon>
    </lineage>
</organism>
<dbReference type="PANTHER" id="PTHR42718">
    <property type="entry name" value="MAJOR FACILITATOR SUPERFAMILY MULTIDRUG TRANSPORTER MFSC"/>
    <property type="match status" value="1"/>
</dbReference>
<evidence type="ECO:0000256" key="6">
    <source>
        <dbReference type="SAM" id="Phobius"/>
    </source>
</evidence>
<feature type="transmembrane region" description="Helical" evidence="6">
    <location>
        <begin position="463"/>
        <end position="483"/>
    </location>
</feature>
<dbReference type="EMBL" id="CP053709">
    <property type="protein sequence ID" value="QKE93258.1"/>
    <property type="molecule type" value="Genomic_DNA"/>
</dbReference>
<dbReference type="KEGG" id="lck:HN018_22295"/>
<keyword evidence="8" id="KW-1185">Reference proteome</keyword>
<dbReference type="PANTHER" id="PTHR42718:SF9">
    <property type="entry name" value="MAJOR FACILITATOR SUPERFAMILY MULTIDRUG TRANSPORTER MFSC"/>
    <property type="match status" value="1"/>
</dbReference>
<dbReference type="SUPFAM" id="SSF103473">
    <property type="entry name" value="MFS general substrate transporter"/>
    <property type="match status" value="1"/>
</dbReference>
<dbReference type="Pfam" id="PF07690">
    <property type="entry name" value="MFS_1"/>
    <property type="match status" value="1"/>
</dbReference>
<feature type="transmembrane region" description="Helical" evidence="6">
    <location>
        <begin position="30"/>
        <end position="51"/>
    </location>
</feature>
<evidence type="ECO:0000256" key="3">
    <source>
        <dbReference type="ARBA" id="ARBA00022692"/>
    </source>
</evidence>
<feature type="transmembrane region" description="Helical" evidence="6">
    <location>
        <begin position="117"/>
        <end position="138"/>
    </location>
</feature>
<dbReference type="GO" id="GO:0016020">
    <property type="term" value="C:membrane"/>
    <property type="evidence" value="ECO:0007669"/>
    <property type="project" value="UniProtKB-SubCell"/>
</dbReference>
<geneLocation type="plasmid" evidence="7 8">
    <name>unnamed1</name>
</geneLocation>
<keyword evidence="3 6" id="KW-0812">Transmembrane</keyword>
<protein>
    <submittedName>
        <fullName evidence="7">MFS transporter</fullName>
    </submittedName>
</protein>
<feature type="transmembrane region" description="Helical" evidence="6">
    <location>
        <begin position="252"/>
        <end position="269"/>
    </location>
</feature>
<comment type="subcellular location">
    <subcellularLocation>
        <location evidence="1">Membrane</location>
        <topology evidence="1">Multi-pass membrane protein</topology>
    </subcellularLocation>
</comment>
<reference evidence="7 8" key="1">
    <citation type="journal article" date="2014" name="World J. Microbiol. Biotechnol.">
        <title>Biodiversity and physiological characteristics of Antarctic and Arctic lichens-associated bacteria.</title>
        <authorList>
            <person name="Lee Y.M."/>
            <person name="Kim E.H."/>
            <person name="Lee H.K."/>
            <person name="Hong S.G."/>
        </authorList>
    </citation>
    <scope>NUCLEOTIDE SEQUENCE [LARGE SCALE GENOMIC DNA]</scope>
    <source>
        <strain evidence="7 8">PAMC 26569</strain>
        <plasmid evidence="7">unnamed1</plasmid>
    </source>
</reference>
<evidence type="ECO:0000313" key="8">
    <source>
        <dbReference type="Proteomes" id="UP000500767"/>
    </source>
</evidence>
<keyword evidence="7" id="KW-0614">Plasmid</keyword>